<evidence type="ECO:0000256" key="5">
    <source>
        <dbReference type="ARBA" id="ARBA00022842"/>
    </source>
</evidence>
<keyword evidence="3" id="KW-0255">Endonuclease</keyword>
<name>A0ABQ5IFI7_9ASTR</name>
<dbReference type="PANTHER" id="PTHR42648">
    <property type="entry name" value="TRANSPOSASE, PUTATIVE-RELATED"/>
    <property type="match status" value="1"/>
</dbReference>
<keyword evidence="4" id="KW-0378">Hydrolase</keyword>
<evidence type="ECO:0000256" key="3">
    <source>
        <dbReference type="ARBA" id="ARBA00022759"/>
    </source>
</evidence>
<dbReference type="InterPro" id="IPR036397">
    <property type="entry name" value="RNaseH_sf"/>
</dbReference>
<protein>
    <submittedName>
        <fullName evidence="12">Retrovirus-related pol polyprotein from transposon TNT 1-94</fullName>
    </submittedName>
</protein>
<evidence type="ECO:0000313" key="13">
    <source>
        <dbReference type="Proteomes" id="UP001151760"/>
    </source>
</evidence>
<dbReference type="PROSITE" id="PS50994">
    <property type="entry name" value="INTEGRASE"/>
    <property type="match status" value="1"/>
</dbReference>
<gene>
    <name evidence="12" type="ORF">Tco_1094449</name>
</gene>
<evidence type="ECO:0000259" key="11">
    <source>
        <dbReference type="PROSITE" id="PS50994"/>
    </source>
</evidence>
<dbReference type="Pfam" id="PF00665">
    <property type="entry name" value="rve"/>
    <property type="match status" value="1"/>
</dbReference>
<dbReference type="InterPro" id="IPR012337">
    <property type="entry name" value="RNaseH-like_sf"/>
</dbReference>
<comment type="caution">
    <text evidence="12">The sequence shown here is derived from an EMBL/GenBank/DDBJ whole genome shotgun (WGS) entry which is preliminary data.</text>
</comment>
<evidence type="ECO:0000256" key="7">
    <source>
        <dbReference type="ARBA" id="ARBA00022918"/>
    </source>
</evidence>
<keyword evidence="13" id="KW-1185">Reference proteome</keyword>
<evidence type="ECO:0000256" key="2">
    <source>
        <dbReference type="ARBA" id="ARBA00022723"/>
    </source>
</evidence>
<keyword evidence="10" id="KW-0175">Coiled coil</keyword>
<keyword evidence="9" id="KW-0233">DNA recombination</keyword>
<reference evidence="12" key="2">
    <citation type="submission" date="2022-01" db="EMBL/GenBank/DDBJ databases">
        <authorList>
            <person name="Yamashiro T."/>
            <person name="Shiraishi A."/>
            <person name="Satake H."/>
            <person name="Nakayama K."/>
        </authorList>
    </citation>
    <scope>NUCLEOTIDE SEQUENCE</scope>
</reference>
<dbReference type="Gene3D" id="3.30.420.10">
    <property type="entry name" value="Ribonuclease H-like superfamily/Ribonuclease H"/>
    <property type="match status" value="1"/>
</dbReference>
<accession>A0ABQ5IFI7</accession>
<dbReference type="PANTHER" id="PTHR42648:SF11">
    <property type="entry name" value="TRANSPOSON TY4-P GAG-POL POLYPROTEIN"/>
    <property type="match status" value="1"/>
</dbReference>
<dbReference type="EMBL" id="BQNB010020721">
    <property type="protein sequence ID" value="GJT98931.1"/>
    <property type="molecule type" value="Genomic_DNA"/>
</dbReference>
<keyword evidence="8" id="KW-0239">DNA-directed DNA polymerase</keyword>
<keyword evidence="6" id="KW-0229">DNA integration</keyword>
<evidence type="ECO:0000256" key="10">
    <source>
        <dbReference type="SAM" id="Coils"/>
    </source>
</evidence>
<dbReference type="Pfam" id="PF13976">
    <property type="entry name" value="gag_pre-integrs"/>
    <property type="match status" value="1"/>
</dbReference>
<keyword evidence="5" id="KW-0460">Magnesium</keyword>
<evidence type="ECO:0000256" key="9">
    <source>
        <dbReference type="ARBA" id="ARBA00023172"/>
    </source>
</evidence>
<evidence type="ECO:0000313" key="12">
    <source>
        <dbReference type="EMBL" id="GJT98931.1"/>
    </source>
</evidence>
<keyword evidence="8" id="KW-0808">Transferase</keyword>
<dbReference type="InterPro" id="IPR025724">
    <property type="entry name" value="GAG-pre-integrase_dom"/>
</dbReference>
<keyword evidence="1" id="KW-0540">Nuclease</keyword>
<dbReference type="SUPFAM" id="SSF53098">
    <property type="entry name" value="Ribonuclease H-like"/>
    <property type="match status" value="1"/>
</dbReference>
<keyword evidence="8" id="KW-0548">Nucleotidyltransferase</keyword>
<sequence>MATTNYSRDNYAYKNLLIPLTKKTKENAYAFESGIKKEMFEYLEYVQSLEKDLDELQSDKKEFSNEYDLLLQECLINIDEYSEMACKYLEKIKECECLEIELSKQKDNVCKEGNDILTGTRGSDLYTITLQDLTSPTLIYFLAKASPTQAWLWHRRLSHLNFDTINLISKNDIVNGLPKLKFFKEQLCSSCEVGKEKRSSFKKIAITRSKKRLALLHMDLCGPMRVESINGKKYILVIVDDYSRYTWTYFLRSKDETPEVFKDFLKMIQRNLQAHVINVQTDRGTEFLYKTLHAYLEEEGIEH</sequence>
<proteinExistence type="predicted"/>
<dbReference type="Proteomes" id="UP001151760">
    <property type="component" value="Unassembled WGS sequence"/>
</dbReference>
<evidence type="ECO:0000256" key="4">
    <source>
        <dbReference type="ARBA" id="ARBA00022801"/>
    </source>
</evidence>
<evidence type="ECO:0000256" key="8">
    <source>
        <dbReference type="ARBA" id="ARBA00022932"/>
    </source>
</evidence>
<dbReference type="InterPro" id="IPR039537">
    <property type="entry name" value="Retrotran_Ty1/copia-like"/>
</dbReference>
<dbReference type="InterPro" id="IPR001584">
    <property type="entry name" value="Integrase_cat-core"/>
</dbReference>
<keyword evidence="2" id="KW-0479">Metal-binding</keyword>
<evidence type="ECO:0000256" key="1">
    <source>
        <dbReference type="ARBA" id="ARBA00022722"/>
    </source>
</evidence>
<feature type="domain" description="Integrase catalytic" evidence="11">
    <location>
        <begin position="208"/>
        <end position="303"/>
    </location>
</feature>
<reference evidence="12" key="1">
    <citation type="journal article" date="2022" name="Int. J. Mol. Sci.">
        <title>Draft Genome of Tanacetum Coccineum: Genomic Comparison of Closely Related Tanacetum-Family Plants.</title>
        <authorList>
            <person name="Yamashiro T."/>
            <person name="Shiraishi A."/>
            <person name="Nakayama K."/>
            <person name="Satake H."/>
        </authorList>
    </citation>
    <scope>NUCLEOTIDE SEQUENCE</scope>
</reference>
<evidence type="ECO:0000256" key="6">
    <source>
        <dbReference type="ARBA" id="ARBA00022908"/>
    </source>
</evidence>
<keyword evidence="7" id="KW-0695">RNA-directed DNA polymerase</keyword>
<organism evidence="12 13">
    <name type="scientific">Tanacetum coccineum</name>
    <dbReference type="NCBI Taxonomy" id="301880"/>
    <lineage>
        <taxon>Eukaryota</taxon>
        <taxon>Viridiplantae</taxon>
        <taxon>Streptophyta</taxon>
        <taxon>Embryophyta</taxon>
        <taxon>Tracheophyta</taxon>
        <taxon>Spermatophyta</taxon>
        <taxon>Magnoliopsida</taxon>
        <taxon>eudicotyledons</taxon>
        <taxon>Gunneridae</taxon>
        <taxon>Pentapetalae</taxon>
        <taxon>asterids</taxon>
        <taxon>campanulids</taxon>
        <taxon>Asterales</taxon>
        <taxon>Asteraceae</taxon>
        <taxon>Asteroideae</taxon>
        <taxon>Anthemideae</taxon>
        <taxon>Anthemidinae</taxon>
        <taxon>Tanacetum</taxon>
    </lineage>
</organism>
<feature type="coiled-coil region" evidence="10">
    <location>
        <begin position="39"/>
        <end position="73"/>
    </location>
</feature>